<name>A0A4C1VBR9_EUMVA</name>
<accession>A0A4C1VBR9</accession>
<sequence>MVTLFLSQRWRCSPGPAPPRPAVGAFTLEKRYLKILRPRRTNPSTPEGGACPALTVSASGETVGATLPHPAPDERRRQVWECARAGTALALCGPSTVPVTRTTRPAEGAALRASLIVDKKLRLSNDIRISRSTAVTARREHVGPQSKHTYDIL</sequence>
<gene>
    <name evidence="1" type="ORF">EVAR_85550_1</name>
</gene>
<dbReference type="EMBL" id="BGZK01000316">
    <property type="protein sequence ID" value="GBP36301.1"/>
    <property type="molecule type" value="Genomic_DNA"/>
</dbReference>
<evidence type="ECO:0000313" key="1">
    <source>
        <dbReference type="EMBL" id="GBP36301.1"/>
    </source>
</evidence>
<proteinExistence type="predicted"/>
<protein>
    <submittedName>
        <fullName evidence="1">Uncharacterized protein</fullName>
    </submittedName>
</protein>
<evidence type="ECO:0000313" key="2">
    <source>
        <dbReference type="Proteomes" id="UP000299102"/>
    </source>
</evidence>
<reference evidence="1 2" key="1">
    <citation type="journal article" date="2019" name="Commun. Biol.">
        <title>The bagworm genome reveals a unique fibroin gene that provides high tensile strength.</title>
        <authorList>
            <person name="Kono N."/>
            <person name="Nakamura H."/>
            <person name="Ohtoshi R."/>
            <person name="Tomita M."/>
            <person name="Numata K."/>
            <person name="Arakawa K."/>
        </authorList>
    </citation>
    <scope>NUCLEOTIDE SEQUENCE [LARGE SCALE GENOMIC DNA]</scope>
</reference>
<dbReference type="AlphaFoldDB" id="A0A4C1VBR9"/>
<organism evidence="1 2">
    <name type="scientific">Eumeta variegata</name>
    <name type="common">Bagworm moth</name>
    <name type="synonym">Eumeta japonica</name>
    <dbReference type="NCBI Taxonomy" id="151549"/>
    <lineage>
        <taxon>Eukaryota</taxon>
        <taxon>Metazoa</taxon>
        <taxon>Ecdysozoa</taxon>
        <taxon>Arthropoda</taxon>
        <taxon>Hexapoda</taxon>
        <taxon>Insecta</taxon>
        <taxon>Pterygota</taxon>
        <taxon>Neoptera</taxon>
        <taxon>Endopterygota</taxon>
        <taxon>Lepidoptera</taxon>
        <taxon>Glossata</taxon>
        <taxon>Ditrysia</taxon>
        <taxon>Tineoidea</taxon>
        <taxon>Psychidae</taxon>
        <taxon>Oiketicinae</taxon>
        <taxon>Eumeta</taxon>
    </lineage>
</organism>
<keyword evidence="2" id="KW-1185">Reference proteome</keyword>
<dbReference type="Proteomes" id="UP000299102">
    <property type="component" value="Unassembled WGS sequence"/>
</dbReference>
<comment type="caution">
    <text evidence="1">The sequence shown here is derived from an EMBL/GenBank/DDBJ whole genome shotgun (WGS) entry which is preliminary data.</text>
</comment>